<evidence type="ECO:0000259" key="1">
    <source>
        <dbReference type="Pfam" id="PF04480"/>
    </source>
</evidence>
<name>A0A1Q8W2U8_9ACTO</name>
<dbReference type="Gene3D" id="3.40.960.10">
    <property type="entry name" value="VSR Endonuclease"/>
    <property type="match status" value="1"/>
</dbReference>
<evidence type="ECO:0000313" key="3">
    <source>
        <dbReference type="Proteomes" id="UP000186855"/>
    </source>
</evidence>
<dbReference type="SUPFAM" id="SSF52980">
    <property type="entry name" value="Restriction endonuclease-like"/>
    <property type="match status" value="1"/>
</dbReference>
<comment type="caution">
    <text evidence="2">The sequence shown here is derived from an EMBL/GenBank/DDBJ whole genome shotgun (WGS) entry which is preliminary data.</text>
</comment>
<dbReference type="Pfam" id="PF04480">
    <property type="entry name" value="DUF559"/>
    <property type="match status" value="1"/>
</dbReference>
<dbReference type="Proteomes" id="UP000186855">
    <property type="component" value="Unassembled WGS sequence"/>
</dbReference>
<dbReference type="InterPro" id="IPR007569">
    <property type="entry name" value="DUF559"/>
</dbReference>
<proteinExistence type="predicted"/>
<accession>A0A1Q8W2U8</accession>
<evidence type="ECO:0000313" key="2">
    <source>
        <dbReference type="EMBL" id="OLO55858.1"/>
    </source>
</evidence>
<feature type="domain" description="DUF559" evidence="1">
    <location>
        <begin position="221"/>
        <end position="273"/>
    </location>
</feature>
<reference evidence="2 3" key="1">
    <citation type="submission" date="2016-12" db="EMBL/GenBank/DDBJ databases">
        <title>Genomic comparison of strains in the 'Actinomyces naeslundii' group.</title>
        <authorList>
            <person name="Mughal S.R."/>
            <person name="Do T."/>
            <person name="Gilbert S.C."/>
            <person name="Witherden E.A."/>
            <person name="Didelot X."/>
            <person name="Beighton D."/>
        </authorList>
    </citation>
    <scope>NUCLEOTIDE SEQUENCE [LARGE SCALE GENOMIC DNA]</scope>
    <source>
        <strain evidence="2 3">S24V</strain>
    </source>
</reference>
<dbReference type="AlphaFoldDB" id="A0A1Q8W2U8"/>
<dbReference type="InterPro" id="IPR011335">
    <property type="entry name" value="Restrct_endonuc-II-like"/>
</dbReference>
<protein>
    <recommendedName>
        <fullName evidence="1">DUF559 domain-containing protein</fullName>
    </recommendedName>
</protein>
<sequence length="287" mass="31870">MDADALISRISDAHGAVRQADLQLERAQRRCLQRLVDSGCLTRHPHGVVALPDVDRRVLIARIHRGLITCEHAAAYYRLPLPSSPKALHVLTPQGHKVEPLWGERQHETRDLPVVPLSSFPVAPLARCLADLLCYAQEWTALVAADAALHQRRVTYEQVGAYLRGARRALGRRRLQGTSSRARSPLETLARIQLRGSGLDVADGVGIGGVGEVDLLVAGWLVVELDGYEYHSDMWTFDHDRARDRELTRQGYTVVRFTANNVRSGRIVDDVRRVLAAHPSAAMVRMA</sequence>
<dbReference type="EMBL" id="MSKI01000024">
    <property type="protein sequence ID" value="OLO55858.1"/>
    <property type="molecule type" value="Genomic_DNA"/>
</dbReference>
<gene>
    <name evidence="2" type="ORF">BKH30_02830</name>
</gene>
<organism evidence="2 3">
    <name type="scientific">Actinomyces oris</name>
    <dbReference type="NCBI Taxonomy" id="544580"/>
    <lineage>
        <taxon>Bacteria</taxon>
        <taxon>Bacillati</taxon>
        <taxon>Actinomycetota</taxon>
        <taxon>Actinomycetes</taxon>
        <taxon>Actinomycetales</taxon>
        <taxon>Actinomycetaceae</taxon>
        <taxon>Actinomyces</taxon>
    </lineage>
</organism>